<dbReference type="EMBL" id="BARU01047310">
    <property type="protein sequence ID" value="GAH98243.1"/>
    <property type="molecule type" value="Genomic_DNA"/>
</dbReference>
<reference evidence="1" key="1">
    <citation type="journal article" date="2014" name="Front. Microbiol.">
        <title>High frequency of phylogenetically diverse reductive dehalogenase-homologous genes in deep subseafloor sedimentary metagenomes.</title>
        <authorList>
            <person name="Kawai M."/>
            <person name="Futagami T."/>
            <person name="Toyoda A."/>
            <person name="Takaki Y."/>
            <person name="Nishi S."/>
            <person name="Hori S."/>
            <person name="Arai W."/>
            <person name="Tsubouchi T."/>
            <person name="Morono Y."/>
            <person name="Uchiyama I."/>
            <person name="Ito T."/>
            <person name="Fujiyama A."/>
            <person name="Inagaki F."/>
            <person name="Takami H."/>
        </authorList>
    </citation>
    <scope>NUCLEOTIDE SEQUENCE</scope>
    <source>
        <strain evidence="1">Expedition CK06-06</strain>
    </source>
</reference>
<sequence length="34" mass="3636">MAPANPLTQQVIDRIITVLGLITTGADYFYTPAA</sequence>
<accession>X1LVR7</accession>
<protein>
    <submittedName>
        <fullName evidence="1">Uncharacterized protein</fullName>
    </submittedName>
</protein>
<gene>
    <name evidence="1" type="ORF">S03H2_70943</name>
</gene>
<comment type="caution">
    <text evidence="1">The sequence shown here is derived from an EMBL/GenBank/DDBJ whole genome shotgun (WGS) entry which is preliminary data.</text>
</comment>
<name>X1LVR7_9ZZZZ</name>
<evidence type="ECO:0000313" key="1">
    <source>
        <dbReference type="EMBL" id="GAH98243.1"/>
    </source>
</evidence>
<dbReference type="AlphaFoldDB" id="X1LVR7"/>
<feature type="non-terminal residue" evidence="1">
    <location>
        <position position="34"/>
    </location>
</feature>
<organism evidence="1">
    <name type="scientific">marine sediment metagenome</name>
    <dbReference type="NCBI Taxonomy" id="412755"/>
    <lineage>
        <taxon>unclassified sequences</taxon>
        <taxon>metagenomes</taxon>
        <taxon>ecological metagenomes</taxon>
    </lineage>
</organism>
<proteinExistence type="predicted"/>